<organism evidence="1 2">
    <name type="scientific">Aquilegia coerulea</name>
    <name type="common">Rocky mountain columbine</name>
    <dbReference type="NCBI Taxonomy" id="218851"/>
    <lineage>
        <taxon>Eukaryota</taxon>
        <taxon>Viridiplantae</taxon>
        <taxon>Streptophyta</taxon>
        <taxon>Embryophyta</taxon>
        <taxon>Tracheophyta</taxon>
        <taxon>Spermatophyta</taxon>
        <taxon>Magnoliopsida</taxon>
        <taxon>Ranunculales</taxon>
        <taxon>Ranunculaceae</taxon>
        <taxon>Thalictroideae</taxon>
        <taxon>Aquilegia</taxon>
    </lineage>
</organism>
<dbReference type="PANTHER" id="PTHR23274:SF51">
    <property type="entry name" value="OS03G0423850 PROTEIN"/>
    <property type="match status" value="1"/>
</dbReference>
<dbReference type="InParanoid" id="A0A2G5EAB8"/>
<dbReference type="InterPro" id="IPR027417">
    <property type="entry name" value="P-loop_NTPase"/>
</dbReference>
<evidence type="ECO:0000313" key="1">
    <source>
        <dbReference type="EMBL" id="PIA52690.1"/>
    </source>
</evidence>
<keyword evidence="2" id="KW-1185">Reference proteome</keyword>
<gene>
    <name evidence="1" type="ORF">AQUCO_01000511v1</name>
</gene>
<reference evidence="1 2" key="1">
    <citation type="submission" date="2017-09" db="EMBL/GenBank/DDBJ databases">
        <title>WGS assembly of Aquilegia coerulea Goldsmith.</title>
        <authorList>
            <person name="Hodges S."/>
            <person name="Kramer E."/>
            <person name="Nordborg M."/>
            <person name="Tomkins J."/>
            <person name="Borevitz J."/>
            <person name="Derieg N."/>
            <person name="Yan J."/>
            <person name="Mihaltcheva S."/>
            <person name="Hayes R.D."/>
            <person name="Rokhsar D."/>
        </authorList>
    </citation>
    <scope>NUCLEOTIDE SEQUENCE [LARGE SCALE GENOMIC DNA]</scope>
    <source>
        <strain evidence="2">cv. Goldsmith</strain>
    </source>
</reference>
<evidence type="ECO:0008006" key="3">
    <source>
        <dbReference type="Google" id="ProtNLM"/>
    </source>
</evidence>
<dbReference type="PANTHER" id="PTHR23274">
    <property type="entry name" value="DNA HELICASE-RELATED"/>
    <property type="match status" value="1"/>
</dbReference>
<dbReference type="OrthoDB" id="1934841at2759"/>
<protein>
    <recommendedName>
        <fullName evidence="3">UvrD-like helicase C-terminal domain-containing protein</fullName>
    </recommendedName>
</protein>
<dbReference type="CDD" id="cd18809">
    <property type="entry name" value="SF1_C_RecD"/>
    <property type="match status" value="1"/>
</dbReference>
<proteinExistence type="predicted"/>
<sequence>MARRQFSVRLAFAMSINKSQGQSVKFVGIDLRDNVSSHGQLYVALSRCTSSNRISVLLSREDDNTTTNVGCPEVLL</sequence>
<dbReference type="GO" id="GO:0006260">
    <property type="term" value="P:DNA replication"/>
    <property type="evidence" value="ECO:0007669"/>
    <property type="project" value="TreeGrafter"/>
</dbReference>
<dbReference type="AlphaFoldDB" id="A0A2G5EAB8"/>
<evidence type="ECO:0000313" key="2">
    <source>
        <dbReference type="Proteomes" id="UP000230069"/>
    </source>
</evidence>
<dbReference type="Proteomes" id="UP000230069">
    <property type="component" value="Unassembled WGS sequence"/>
</dbReference>
<accession>A0A2G5EAB8</accession>
<dbReference type="GO" id="GO:0005657">
    <property type="term" value="C:replication fork"/>
    <property type="evidence" value="ECO:0007669"/>
    <property type="project" value="TreeGrafter"/>
</dbReference>
<dbReference type="SUPFAM" id="SSF52540">
    <property type="entry name" value="P-loop containing nucleoside triphosphate hydrolases"/>
    <property type="match status" value="1"/>
</dbReference>
<dbReference type="EMBL" id="KZ305027">
    <property type="protein sequence ID" value="PIA52690.1"/>
    <property type="molecule type" value="Genomic_DNA"/>
</dbReference>
<name>A0A2G5EAB8_AQUCA</name>